<reference evidence="4" key="1">
    <citation type="journal article" date="2010" name="Science">
        <title>Signatures of adaptation to obligate biotrophy in the Hyaloperonospora arabidopsidis genome.</title>
        <authorList>
            <person name="Baxter L."/>
            <person name="Tripathy S."/>
            <person name="Ishaque N."/>
            <person name="Boot N."/>
            <person name="Cabral A."/>
            <person name="Kemen E."/>
            <person name="Thines M."/>
            <person name="Ah-Fong A."/>
            <person name="Anderson R."/>
            <person name="Badejoko W."/>
            <person name="Bittner-Eddy P."/>
            <person name="Boore J.L."/>
            <person name="Chibucos M.C."/>
            <person name="Coates M."/>
            <person name="Dehal P."/>
            <person name="Delehaunty K."/>
            <person name="Dong S."/>
            <person name="Downton P."/>
            <person name="Dumas B."/>
            <person name="Fabro G."/>
            <person name="Fronick C."/>
            <person name="Fuerstenberg S.I."/>
            <person name="Fulton L."/>
            <person name="Gaulin E."/>
            <person name="Govers F."/>
            <person name="Hughes L."/>
            <person name="Humphray S."/>
            <person name="Jiang R.H."/>
            <person name="Judelson H."/>
            <person name="Kamoun S."/>
            <person name="Kyung K."/>
            <person name="Meijer H."/>
            <person name="Minx P."/>
            <person name="Morris P."/>
            <person name="Nelson J."/>
            <person name="Phuntumart V."/>
            <person name="Qutob D."/>
            <person name="Rehmany A."/>
            <person name="Rougon-Cardoso A."/>
            <person name="Ryden P."/>
            <person name="Torto-Alalibo T."/>
            <person name="Studholme D."/>
            <person name="Wang Y."/>
            <person name="Win J."/>
            <person name="Wood J."/>
            <person name="Clifton S.W."/>
            <person name="Rogers J."/>
            <person name="Van den Ackerveken G."/>
            <person name="Jones J.D."/>
            <person name="McDowell J.M."/>
            <person name="Beynon J."/>
            <person name="Tyler B.M."/>
        </authorList>
    </citation>
    <scope>NUCLEOTIDE SEQUENCE [LARGE SCALE GENOMIC DNA]</scope>
    <source>
        <strain evidence="4">Emoy2</strain>
    </source>
</reference>
<evidence type="ECO:0000256" key="2">
    <source>
        <dbReference type="SAM" id="SignalP"/>
    </source>
</evidence>
<dbReference type="EnsemblProtists" id="HpaT804283">
    <property type="protein sequence ID" value="HpaP804283"/>
    <property type="gene ID" value="HpaG804283"/>
</dbReference>
<feature type="chain" id="PRO_5004048623" description="RxLR effector candidate protein" evidence="2">
    <location>
        <begin position="19"/>
        <end position="76"/>
    </location>
</feature>
<sequence length="76" mass="7594">MSTLVLTGFTGLVAGVWAMKLLLQHKQNSFVNGVASPPGMSVSHSSPGTASGNMSGSASGSMSGSASAGLWDFAFE</sequence>
<evidence type="ECO:0000256" key="1">
    <source>
        <dbReference type="SAM" id="MobiDB-lite"/>
    </source>
</evidence>
<dbReference type="InParanoid" id="M4BDB6"/>
<evidence type="ECO:0008006" key="5">
    <source>
        <dbReference type="Google" id="ProtNLM"/>
    </source>
</evidence>
<keyword evidence="2" id="KW-0732">Signal</keyword>
<dbReference type="HOGENOM" id="CLU_2659822_0_0_1"/>
<protein>
    <recommendedName>
        <fullName evidence="5">RxLR effector candidate protein</fullName>
    </recommendedName>
</protein>
<keyword evidence="4" id="KW-1185">Reference proteome</keyword>
<evidence type="ECO:0000313" key="3">
    <source>
        <dbReference type="EnsemblProtists" id="HpaP804283"/>
    </source>
</evidence>
<organism evidence="3 4">
    <name type="scientific">Hyaloperonospora arabidopsidis (strain Emoy2)</name>
    <name type="common">Downy mildew agent</name>
    <name type="synonym">Peronospora arabidopsidis</name>
    <dbReference type="NCBI Taxonomy" id="559515"/>
    <lineage>
        <taxon>Eukaryota</taxon>
        <taxon>Sar</taxon>
        <taxon>Stramenopiles</taxon>
        <taxon>Oomycota</taxon>
        <taxon>Peronosporomycetes</taxon>
        <taxon>Peronosporales</taxon>
        <taxon>Peronosporaceae</taxon>
        <taxon>Hyaloperonospora</taxon>
    </lineage>
</organism>
<dbReference type="AlphaFoldDB" id="M4BDB6"/>
<feature type="signal peptide" evidence="2">
    <location>
        <begin position="1"/>
        <end position="18"/>
    </location>
</feature>
<feature type="compositionally biased region" description="Low complexity" evidence="1">
    <location>
        <begin position="50"/>
        <end position="69"/>
    </location>
</feature>
<evidence type="ECO:0000313" key="4">
    <source>
        <dbReference type="Proteomes" id="UP000011713"/>
    </source>
</evidence>
<feature type="region of interest" description="Disordered" evidence="1">
    <location>
        <begin position="38"/>
        <end position="76"/>
    </location>
</feature>
<proteinExistence type="predicted"/>
<dbReference type="VEuPathDB" id="FungiDB:HpaG804283"/>
<dbReference type="EMBL" id="JH598152">
    <property type="status" value="NOT_ANNOTATED_CDS"/>
    <property type="molecule type" value="Genomic_DNA"/>
</dbReference>
<accession>M4BDB6</accession>
<name>M4BDB6_HYAAE</name>
<dbReference type="Proteomes" id="UP000011713">
    <property type="component" value="Unassembled WGS sequence"/>
</dbReference>
<reference evidence="3" key="2">
    <citation type="submission" date="2015-06" db="UniProtKB">
        <authorList>
            <consortium name="EnsemblProtists"/>
        </authorList>
    </citation>
    <scope>IDENTIFICATION</scope>
    <source>
        <strain evidence="3">Emoy2</strain>
    </source>
</reference>